<dbReference type="AlphaFoldDB" id="A0A1L9VQ08"/>
<dbReference type="RefSeq" id="XP_022402668.1">
    <property type="nucleotide sequence ID" value="XM_022546130.1"/>
</dbReference>
<name>A0A1L9VQ08_ASPGL</name>
<sequence length="58" mass="6077">MTKVRPPCYRIPDPGLIDRRMARRLAGSMSVIVQISGGCCGPGAVLALSSGNSARVSF</sequence>
<dbReference type="Proteomes" id="UP000184300">
    <property type="component" value="Unassembled WGS sequence"/>
</dbReference>
<proteinExistence type="predicted"/>
<dbReference type="VEuPathDB" id="FungiDB:ASPGLDRAFT_44953"/>
<protein>
    <submittedName>
        <fullName evidence="1">Uncharacterized protein</fullName>
    </submittedName>
</protein>
<organism evidence="1 2">
    <name type="scientific">Aspergillus glaucus CBS 516.65</name>
    <dbReference type="NCBI Taxonomy" id="1160497"/>
    <lineage>
        <taxon>Eukaryota</taxon>
        <taxon>Fungi</taxon>
        <taxon>Dikarya</taxon>
        <taxon>Ascomycota</taxon>
        <taxon>Pezizomycotina</taxon>
        <taxon>Eurotiomycetes</taxon>
        <taxon>Eurotiomycetidae</taxon>
        <taxon>Eurotiales</taxon>
        <taxon>Aspergillaceae</taxon>
        <taxon>Aspergillus</taxon>
        <taxon>Aspergillus subgen. Aspergillus</taxon>
    </lineage>
</organism>
<keyword evidence="2" id="KW-1185">Reference proteome</keyword>
<evidence type="ECO:0000313" key="2">
    <source>
        <dbReference type="Proteomes" id="UP000184300"/>
    </source>
</evidence>
<accession>A0A1L9VQ08</accession>
<reference evidence="2" key="1">
    <citation type="journal article" date="2017" name="Genome Biol.">
        <title>Comparative genomics reveals high biological diversity and specific adaptations in the industrially and medically important fungal genus Aspergillus.</title>
        <authorList>
            <person name="de Vries R.P."/>
            <person name="Riley R."/>
            <person name="Wiebenga A."/>
            <person name="Aguilar-Osorio G."/>
            <person name="Amillis S."/>
            <person name="Uchima C.A."/>
            <person name="Anderluh G."/>
            <person name="Asadollahi M."/>
            <person name="Askin M."/>
            <person name="Barry K."/>
            <person name="Battaglia E."/>
            <person name="Bayram O."/>
            <person name="Benocci T."/>
            <person name="Braus-Stromeyer S.A."/>
            <person name="Caldana C."/>
            <person name="Canovas D."/>
            <person name="Cerqueira G.C."/>
            <person name="Chen F."/>
            <person name="Chen W."/>
            <person name="Choi C."/>
            <person name="Clum A."/>
            <person name="Dos Santos R.A."/>
            <person name="Damasio A.R."/>
            <person name="Diallinas G."/>
            <person name="Emri T."/>
            <person name="Fekete E."/>
            <person name="Flipphi M."/>
            <person name="Freyberg S."/>
            <person name="Gallo A."/>
            <person name="Gournas C."/>
            <person name="Habgood R."/>
            <person name="Hainaut M."/>
            <person name="Harispe M.L."/>
            <person name="Henrissat B."/>
            <person name="Hilden K.S."/>
            <person name="Hope R."/>
            <person name="Hossain A."/>
            <person name="Karabika E."/>
            <person name="Karaffa L."/>
            <person name="Karanyi Z."/>
            <person name="Krasevec N."/>
            <person name="Kuo A."/>
            <person name="Kusch H."/>
            <person name="LaButti K."/>
            <person name="Lagendijk E.L."/>
            <person name="Lapidus A."/>
            <person name="Levasseur A."/>
            <person name="Lindquist E."/>
            <person name="Lipzen A."/>
            <person name="Logrieco A.F."/>
            <person name="MacCabe A."/>
            <person name="Maekelae M.R."/>
            <person name="Malavazi I."/>
            <person name="Melin P."/>
            <person name="Meyer V."/>
            <person name="Mielnichuk N."/>
            <person name="Miskei M."/>
            <person name="Molnar A.P."/>
            <person name="Mule G."/>
            <person name="Ngan C.Y."/>
            <person name="Orejas M."/>
            <person name="Orosz E."/>
            <person name="Ouedraogo J.P."/>
            <person name="Overkamp K.M."/>
            <person name="Park H.-S."/>
            <person name="Perrone G."/>
            <person name="Piumi F."/>
            <person name="Punt P.J."/>
            <person name="Ram A.F."/>
            <person name="Ramon A."/>
            <person name="Rauscher S."/>
            <person name="Record E."/>
            <person name="Riano-Pachon D.M."/>
            <person name="Robert V."/>
            <person name="Roehrig J."/>
            <person name="Ruller R."/>
            <person name="Salamov A."/>
            <person name="Salih N.S."/>
            <person name="Samson R.A."/>
            <person name="Sandor E."/>
            <person name="Sanguinetti M."/>
            <person name="Schuetze T."/>
            <person name="Sepcic K."/>
            <person name="Shelest E."/>
            <person name="Sherlock G."/>
            <person name="Sophianopoulou V."/>
            <person name="Squina F.M."/>
            <person name="Sun H."/>
            <person name="Susca A."/>
            <person name="Todd R.B."/>
            <person name="Tsang A."/>
            <person name="Unkles S.E."/>
            <person name="van de Wiele N."/>
            <person name="van Rossen-Uffink D."/>
            <person name="Oliveira J.V."/>
            <person name="Vesth T.C."/>
            <person name="Visser J."/>
            <person name="Yu J.-H."/>
            <person name="Zhou M."/>
            <person name="Andersen M.R."/>
            <person name="Archer D.B."/>
            <person name="Baker S.E."/>
            <person name="Benoit I."/>
            <person name="Brakhage A.A."/>
            <person name="Braus G.H."/>
            <person name="Fischer R."/>
            <person name="Frisvad J.C."/>
            <person name="Goldman G.H."/>
            <person name="Houbraken J."/>
            <person name="Oakley B."/>
            <person name="Pocsi I."/>
            <person name="Scazzocchio C."/>
            <person name="Seiboth B."/>
            <person name="vanKuyk P.A."/>
            <person name="Wortman J."/>
            <person name="Dyer P.S."/>
            <person name="Grigoriev I.V."/>
        </authorList>
    </citation>
    <scope>NUCLEOTIDE SEQUENCE [LARGE SCALE GENOMIC DNA]</scope>
    <source>
        <strain evidence="2">CBS 516.65</strain>
    </source>
</reference>
<gene>
    <name evidence="1" type="ORF">ASPGLDRAFT_44953</name>
</gene>
<dbReference type="GeneID" id="34462391"/>
<evidence type="ECO:0000313" key="1">
    <source>
        <dbReference type="EMBL" id="OJJ85974.1"/>
    </source>
</evidence>
<dbReference type="EMBL" id="KV878893">
    <property type="protein sequence ID" value="OJJ85974.1"/>
    <property type="molecule type" value="Genomic_DNA"/>
</dbReference>